<gene>
    <name evidence="5" type="ORF">ACFPUY_24945</name>
</gene>
<proteinExistence type="inferred from homology"/>
<keyword evidence="3 5" id="KW-0808">Transferase</keyword>
<evidence type="ECO:0000256" key="1">
    <source>
        <dbReference type="ARBA" id="ARBA00006739"/>
    </source>
</evidence>
<protein>
    <submittedName>
        <fullName evidence="5">Glycosyltransferase family 2 protein</fullName>
        <ecNumber evidence="5">2.4.-.-</ecNumber>
    </submittedName>
</protein>
<keyword evidence="2 5" id="KW-0328">Glycosyltransferase</keyword>
<dbReference type="InterPro" id="IPR001173">
    <property type="entry name" value="Glyco_trans_2-like"/>
</dbReference>
<keyword evidence="6" id="KW-1185">Reference proteome</keyword>
<sequence>MEGVRERLRSLDPGIQHGIRRVATLVLLFPLLLLLGRAIPSLRRGRDTDLFVPLPAQPTVSFLVAVRNEESGIEACVQSMVAGDAEGVQVIVVDDASNDGTPDVLRDLARRLPIEVLFLEEDVGKKRALVRGMERATGDVVAFTDSDCVLAADALSRCVPALVRHPELGAVSGHTRALNADQSMLSRAQDVW</sequence>
<dbReference type="PANTHER" id="PTHR43630">
    <property type="entry name" value="POLY-BETA-1,6-N-ACETYL-D-GLUCOSAMINE SYNTHASE"/>
    <property type="match status" value="1"/>
</dbReference>
<accession>A0ABW1BYH8</accession>
<name>A0ABW1BYH8_9ACTN</name>
<dbReference type="EC" id="2.4.-.-" evidence="5"/>
<evidence type="ECO:0000313" key="6">
    <source>
        <dbReference type="Proteomes" id="UP001596096"/>
    </source>
</evidence>
<evidence type="ECO:0000313" key="5">
    <source>
        <dbReference type="EMBL" id="MFC5818364.1"/>
    </source>
</evidence>
<feature type="domain" description="Glycosyltransferase 2-like" evidence="4">
    <location>
        <begin position="61"/>
        <end position="173"/>
    </location>
</feature>
<dbReference type="Proteomes" id="UP001596096">
    <property type="component" value="Unassembled WGS sequence"/>
</dbReference>
<comment type="caution">
    <text evidence="5">The sequence shown here is derived from an EMBL/GenBank/DDBJ whole genome shotgun (WGS) entry which is preliminary data.</text>
</comment>
<evidence type="ECO:0000259" key="4">
    <source>
        <dbReference type="Pfam" id="PF00535"/>
    </source>
</evidence>
<organism evidence="5 6">
    <name type="scientific">Nonomuraea harbinensis</name>
    <dbReference type="NCBI Taxonomy" id="1286938"/>
    <lineage>
        <taxon>Bacteria</taxon>
        <taxon>Bacillati</taxon>
        <taxon>Actinomycetota</taxon>
        <taxon>Actinomycetes</taxon>
        <taxon>Streptosporangiales</taxon>
        <taxon>Streptosporangiaceae</taxon>
        <taxon>Nonomuraea</taxon>
    </lineage>
</organism>
<dbReference type="CDD" id="cd06423">
    <property type="entry name" value="CESA_like"/>
    <property type="match status" value="1"/>
</dbReference>
<dbReference type="Pfam" id="PF00535">
    <property type="entry name" value="Glycos_transf_2"/>
    <property type="match status" value="1"/>
</dbReference>
<dbReference type="EMBL" id="JBHSNW010000013">
    <property type="protein sequence ID" value="MFC5818364.1"/>
    <property type="molecule type" value="Genomic_DNA"/>
</dbReference>
<comment type="similarity">
    <text evidence="1">Belongs to the glycosyltransferase 2 family.</text>
</comment>
<dbReference type="PANTHER" id="PTHR43630:SF1">
    <property type="entry name" value="POLY-BETA-1,6-N-ACETYL-D-GLUCOSAMINE SYNTHASE"/>
    <property type="match status" value="1"/>
</dbReference>
<dbReference type="RefSeq" id="WP_219547032.1">
    <property type="nucleotide sequence ID" value="NZ_JAHKRN010000030.1"/>
</dbReference>
<evidence type="ECO:0000256" key="2">
    <source>
        <dbReference type="ARBA" id="ARBA00022676"/>
    </source>
</evidence>
<evidence type="ECO:0000256" key="3">
    <source>
        <dbReference type="ARBA" id="ARBA00022679"/>
    </source>
</evidence>
<reference evidence="6" key="1">
    <citation type="journal article" date="2019" name="Int. J. Syst. Evol. Microbiol.">
        <title>The Global Catalogue of Microorganisms (GCM) 10K type strain sequencing project: providing services to taxonomists for standard genome sequencing and annotation.</title>
        <authorList>
            <consortium name="The Broad Institute Genomics Platform"/>
            <consortium name="The Broad Institute Genome Sequencing Center for Infectious Disease"/>
            <person name="Wu L."/>
            <person name="Ma J."/>
        </authorList>
    </citation>
    <scope>NUCLEOTIDE SEQUENCE [LARGE SCALE GENOMIC DNA]</scope>
    <source>
        <strain evidence="6">CGMCC 4.7106</strain>
    </source>
</reference>
<dbReference type="GO" id="GO:0016757">
    <property type="term" value="F:glycosyltransferase activity"/>
    <property type="evidence" value="ECO:0007669"/>
    <property type="project" value="UniProtKB-KW"/>
</dbReference>